<evidence type="ECO:0000256" key="5">
    <source>
        <dbReference type="SAM" id="MobiDB-lite"/>
    </source>
</evidence>
<dbReference type="AlphaFoldDB" id="A0A1D8NBU8"/>
<feature type="region of interest" description="Disordered" evidence="5">
    <location>
        <begin position="18"/>
        <end position="70"/>
    </location>
</feature>
<evidence type="ECO:0000256" key="2">
    <source>
        <dbReference type="ARBA" id="ARBA00022737"/>
    </source>
</evidence>
<dbReference type="SMART" id="SM00386">
    <property type="entry name" value="HAT"/>
    <property type="match status" value="11"/>
</dbReference>
<sequence length="883" mass="99000">MPPKLSFLDMPAPAGYVPGLGRGATGFSTRADLGSAHRATDTDIPDDPERFRDPDDAGILGRESADADDELADEIYAQIDARMEERNKKRREIREEKERQEEEKQATIGGMFADAKRALSEVSHDEWLNLPESGDQTRKNKRARIEAREGLRSYNMSDSVLEGLRGRAEIGAHVTETDDGSVTHIKAISDARDKILDLKLSGRETSTSIDPSGYLTSLNSENSQSTSELADIKKMTPFVESLIRSNPKNAAGWIAGVRLAELKKKPSQAIQLAAQGCENCPTNEDVWLESIRVNDMVNARIIAAQAVKRLPESVRIWEAAADLETTEEAKKRVLRKALTSVPQSVQLWKQLVNLEDEEHARLLLRQAVVSVPLSVDLWLALARLEDHKAAEKVLNRARKAVRTAPEIWIAAARLREQVNGAQKEVDKIMKKGVSELEYHGRVLSREEWLTQAHICEKEDAPLACGAIIRATVAQGIDKEPEHVQIDTLLESSRDLSYPVTSRSVLELATEMFPFSEKIWLTWTALERRLNSGDQLWSVLEKAVTSCKKSTQLWLYYIREKWHHGKFKESREIVSRAFEEVGHAQEIWLEAVQLELEVGQPDRARDLLEKARDVGVARETLWVRAVRLERELGKAPAAISLAEKALEEFVECDGLWIELGKAKTESSGVPEARDTYIQGTKNCPKSVALWILLAAAEESRGVQIRARSVLEQAALINPYNEELWLARVRLELRAGNIAQVKVLLSRALQECPQSGRLIVESIGLEPRSHRKSKLVEAVSKNENDGYILVLLAKSLWLRNQFDKASKWLTTALEMDSNNGDVWLWAYKFFSERGEGVDEVIEGFKQAEPTEGEVWSSLKDDIGNFGKTEVDLLKEGSSKLDLGSK</sequence>
<dbReference type="Gene3D" id="1.25.40.10">
    <property type="entry name" value="Tetratricopeptide repeat domain"/>
    <property type="match status" value="4"/>
</dbReference>
<comment type="subcellular location">
    <subcellularLocation>
        <location evidence="1">Nucleus</location>
    </subcellularLocation>
</comment>
<dbReference type="EMBL" id="CP017555">
    <property type="protein sequence ID" value="AOW03095.1"/>
    <property type="molecule type" value="Genomic_DNA"/>
</dbReference>
<keyword evidence="2" id="KW-0677">Repeat</keyword>
<feature type="coiled-coil region" evidence="4">
    <location>
        <begin position="76"/>
        <end position="106"/>
    </location>
</feature>
<dbReference type="OMA" id="DGWAWYY"/>
<organism evidence="7 9">
    <name type="scientific">Yarrowia lipolytica</name>
    <name type="common">Candida lipolytica</name>
    <dbReference type="NCBI Taxonomy" id="4952"/>
    <lineage>
        <taxon>Eukaryota</taxon>
        <taxon>Fungi</taxon>
        <taxon>Dikarya</taxon>
        <taxon>Ascomycota</taxon>
        <taxon>Saccharomycotina</taxon>
        <taxon>Dipodascomycetes</taxon>
        <taxon>Dipodascales</taxon>
        <taxon>Dipodascales incertae sedis</taxon>
        <taxon>Yarrowia</taxon>
    </lineage>
</organism>
<evidence type="ECO:0000256" key="1">
    <source>
        <dbReference type="ARBA" id="ARBA00004123"/>
    </source>
</evidence>
<dbReference type="PANTHER" id="PTHR11246">
    <property type="entry name" value="PRE-MRNA SPLICING FACTOR"/>
    <property type="match status" value="1"/>
</dbReference>
<evidence type="ECO:0000313" key="9">
    <source>
        <dbReference type="Proteomes" id="UP000182444"/>
    </source>
</evidence>
<gene>
    <name evidence="7" type="ORF">YALI1_C26794g</name>
    <name evidence="8" type="ORF">YALI1_C27398g</name>
</gene>
<dbReference type="KEGG" id="yli:2909936"/>
<dbReference type="InterPro" id="IPR010491">
    <property type="entry name" value="PRP1_N"/>
</dbReference>
<dbReference type="FunFam" id="1.25.40.10:FF:002133">
    <property type="entry name" value="U4/U6-U5 snRNP complex subunit"/>
    <property type="match status" value="1"/>
</dbReference>
<reference evidence="7 9" key="1">
    <citation type="journal article" date="2016" name="PLoS ONE">
        <title>Sequence Assembly of Yarrowia lipolytica Strain W29/CLIB89 Shows Transposable Element Diversity.</title>
        <authorList>
            <person name="Magnan C."/>
            <person name="Yu J."/>
            <person name="Chang I."/>
            <person name="Jahn E."/>
            <person name="Kanomata Y."/>
            <person name="Wu J."/>
            <person name="Zeller M."/>
            <person name="Oakes M."/>
            <person name="Baldi P."/>
            <person name="Sandmeyer S."/>
        </authorList>
    </citation>
    <scope>NUCLEOTIDE SEQUENCE [LARGE SCALE GENOMIC DNA]</scope>
    <source>
        <strain evidence="7">CLIB89</strain>
        <strain evidence="9">CLIB89(W29)</strain>
    </source>
</reference>
<evidence type="ECO:0000313" key="8">
    <source>
        <dbReference type="EMBL" id="AOW03119.1"/>
    </source>
</evidence>
<dbReference type="Pfam" id="PF06424">
    <property type="entry name" value="PRP1_N"/>
    <property type="match status" value="1"/>
</dbReference>
<dbReference type="InterPro" id="IPR045075">
    <property type="entry name" value="Syf1-like"/>
</dbReference>
<accession>A0A1D8NBU8</accession>
<name>A0A1D8NBU8_YARLL</name>
<dbReference type="Proteomes" id="UP000182444">
    <property type="component" value="Chromosome 1C"/>
</dbReference>
<dbReference type="PANTHER" id="PTHR11246:SF1">
    <property type="entry name" value="PRE-MRNA-PROCESSING FACTOR 6"/>
    <property type="match status" value="1"/>
</dbReference>
<dbReference type="InterPro" id="IPR011990">
    <property type="entry name" value="TPR-like_helical_dom_sf"/>
</dbReference>
<dbReference type="GO" id="GO:0071013">
    <property type="term" value="C:catalytic step 2 spliceosome"/>
    <property type="evidence" value="ECO:0007669"/>
    <property type="project" value="TreeGrafter"/>
</dbReference>
<dbReference type="VEuPathDB" id="FungiDB:YALI1_C26794g"/>
<feature type="domain" description="PRP1 splicing factor N-terminal" evidence="6">
    <location>
        <begin position="12"/>
        <end position="139"/>
    </location>
</feature>
<evidence type="ECO:0000259" key="6">
    <source>
        <dbReference type="Pfam" id="PF06424"/>
    </source>
</evidence>
<dbReference type="GO" id="GO:0046540">
    <property type="term" value="C:U4/U6 x U5 tri-snRNP complex"/>
    <property type="evidence" value="ECO:0007669"/>
    <property type="project" value="EnsemblFungi"/>
</dbReference>
<dbReference type="GeneID" id="2909936"/>
<dbReference type="EMBL" id="CP017555">
    <property type="protein sequence ID" value="AOW03119.1"/>
    <property type="molecule type" value="Genomic_DNA"/>
</dbReference>
<dbReference type="RefSeq" id="XP_502013.3">
    <property type="nucleotide sequence ID" value="XM_502013.3"/>
</dbReference>
<proteinExistence type="predicted"/>
<dbReference type="GO" id="GO:0000244">
    <property type="term" value="P:spliceosomal tri-snRNP complex assembly"/>
    <property type="evidence" value="ECO:0007669"/>
    <property type="project" value="TreeGrafter"/>
</dbReference>
<keyword evidence="4" id="KW-0175">Coiled coil</keyword>
<dbReference type="eggNOG" id="KOG0495">
    <property type="taxonomic scope" value="Eukaryota"/>
</dbReference>
<evidence type="ECO:0000313" key="7">
    <source>
        <dbReference type="EMBL" id="AOW03095.1"/>
    </source>
</evidence>
<protein>
    <recommendedName>
        <fullName evidence="6">PRP1 splicing factor N-terminal domain-containing protein</fullName>
    </recommendedName>
</protein>
<evidence type="ECO:0000256" key="3">
    <source>
        <dbReference type="ARBA" id="ARBA00023242"/>
    </source>
</evidence>
<dbReference type="InterPro" id="IPR003107">
    <property type="entry name" value="HAT"/>
</dbReference>
<dbReference type="VEuPathDB" id="FungiDB:YALI1_C27398g"/>
<dbReference type="Pfam" id="PF23240">
    <property type="entry name" value="HAT_PRP39_N"/>
    <property type="match status" value="1"/>
</dbReference>
<dbReference type="SUPFAM" id="SSF48452">
    <property type="entry name" value="TPR-like"/>
    <property type="match status" value="3"/>
</dbReference>
<dbReference type="GO" id="GO:0045292">
    <property type="term" value="P:mRNA cis splicing, via spliceosome"/>
    <property type="evidence" value="ECO:0007669"/>
    <property type="project" value="EnsemblFungi"/>
</dbReference>
<evidence type="ECO:0000256" key="4">
    <source>
        <dbReference type="SAM" id="Coils"/>
    </source>
</evidence>
<keyword evidence="3" id="KW-0539">Nucleus</keyword>
<dbReference type="VEuPathDB" id="FungiDB:YALI0_C19426g"/>